<keyword evidence="8" id="KW-1185">Reference proteome</keyword>
<dbReference type="OrthoDB" id="8062037at2759"/>
<dbReference type="InterPro" id="IPR052788">
    <property type="entry name" value="RING-type_E3_ligase_ATL"/>
</dbReference>
<dbReference type="PANTHER" id="PTHR45798:SF97">
    <property type="entry name" value="ALCOHOL-SENSITIVE RING FINGER PROTEIN 1"/>
    <property type="match status" value="1"/>
</dbReference>
<keyword evidence="5" id="KW-0472">Membrane</keyword>
<dbReference type="InterPro" id="IPR001841">
    <property type="entry name" value="Znf_RING"/>
</dbReference>
<keyword evidence="5" id="KW-0812">Transmembrane</keyword>
<reference evidence="7 8" key="1">
    <citation type="submission" date="2015-06" db="EMBL/GenBank/DDBJ databases">
        <title>Draft genome of the ant-associated black yeast Phialophora attae CBS 131958.</title>
        <authorList>
            <person name="Moreno L.F."/>
            <person name="Stielow B.J."/>
            <person name="de Hoog S."/>
            <person name="Vicente V.A."/>
            <person name="Weiss V.A."/>
            <person name="de Vries M."/>
            <person name="Cruz L.M."/>
            <person name="Souza E.M."/>
        </authorList>
    </citation>
    <scope>NUCLEOTIDE SEQUENCE [LARGE SCALE GENOMIC DNA]</scope>
    <source>
        <strain evidence="7 8">CBS 131958</strain>
    </source>
</reference>
<comment type="caution">
    <text evidence="7">The sequence shown here is derived from an EMBL/GenBank/DDBJ whole genome shotgun (WGS) entry which is preliminary data.</text>
</comment>
<keyword evidence="2 4" id="KW-0863">Zinc-finger</keyword>
<evidence type="ECO:0000256" key="1">
    <source>
        <dbReference type="ARBA" id="ARBA00022723"/>
    </source>
</evidence>
<dbReference type="VEuPathDB" id="FungiDB:AB675_889"/>
<keyword evidence="5" id="KW-1133">Transmembrane helix</keyword>
<evidence type="ECO:0000259" key="6">
    <source>
        <dbReference type="PROSITE" id="PS50089"/>
    </source>
</evidence>
<evidence type="ECO:0000313" key="7">
    <source>
        <dbReference type="EMBL" id="KPI45484.1"/>
    </source>
</evidence>
<accession>A0A0N1HB02</accession>
<dbReference type="EMBL" id="LFJN01000001">
    <property type="protein sequence ID" value="KPI45484.1"/>
    <property type="molecule type" value="Genomic_DNA"/>
</dbReference>
<dbReference type="AlphaFoldDB" id="A0A0N1HB02"/>
<evidence type="ECO:0000256" key="5">
    <source>
        <dbReference type="SAM" id="Phobius"/>
    </source>
</evidence>
<feature type="transmembrane region" description="Helical" evidence="5">
    <location>
        <begin position="134"/>
        <end position="155"/>
    </location>
</feature>
<dbReference type="STRING" id="1664694.A0A0N1HB02"/>
<feature type="domain" description="RING-type" evidence="6">
    <location>
        <begin position="214"/>
        <end position="255"/>
    </location>
</feature>
<dbReference type="PANTHER" id="PTHR45798">
    <property type="entry name" value="RING-H2 FINGER PROTEIN ATL61-RELATED-RELATED"/>
    <property type="match status" value="1"/>
</dbReference>
<evidence type="ECO:0000313" key="8">
    <source>
        <dbReference type="Proteomes" id="UP000038010"/>
    </source>
</evidence>
<dbReference type="PROSITE" id="PS50089">
    <property type="entry name" value="ZF_RING_2"/>
    <property type="match status" value="1"/>
</dbReference>
<dbReference type="GO" id="GO:0008270">
    <property type="term" value="F:zinc ion binding"/>
    <property type="evidence" value="ECO:0007669"/>
    <property type="project" value="UniProtKB-KW"/>
</dbReference>
<dbReference type="SMART" id="SM00184">
    <property type="entry name" value="RING"/>
    <property type="match status" value="1"/>
</dbReference>
<dbReference type="RefSeq" id="XP_018005447.1">
    <property type="nucleotide sequence ID" value="XM_018149385.1"/>
</dbReference>
<evidence type="ECO:0000256" key="2">
    <source>
        <dbReference type="ARBA" id="ARBA00022771"/>
    </source>
</evidence>
<organism evidence="7 8">
    <name type="scientific">Cyphellophora attinorum</name>
    <dbReference type="NCBI Taxonomy" id="1664694"/>
    <lineage>
        <taxon>Eukaryota</taxon>
        <taxon>Fungi</taxon>
        <taxon>Dikarya</taxon>
        <taxon>Ascomycota</taxon>
        <taxon>Pezizomycotina</taxon>
        <taxon>Eurotiomycetes</taxon>
        <taxon>Chaetothyriomycetidae</taxon>
        <taxon>Chaetothyriales</taxon>
        <taxon>Cyphellophoraceae</taxon>
        <taxon>Cyphellophora</taxon>
    </lineage>
</organism>
<proteinExistence type="predicted"/>
<gene>
    <name evidence="7" type="ORF">AB675_889</name>
</gene>
<dbReference type="Proteomes" id="UP000038010">
    <property type="component" value="Unassembled WGS sequence"/>
</dbReference>
<dbReference type="SUPFAM" id="SSF57850">
    <property type="entry name" value="RING/U-box"/>
    <property type="match status" value="1"/>
</dbReference>
<protein>
    <recommendedName>
        <fullName evidence="6">RING-type domain-containing protein</fullName>
    </recommendedName>
</protein>
<dbReference type="InterPro" id="IPR013083">
    <property type="entry name" value="Znf_RING/FYVE/PHD"/>
</dbReference>
<evidence type="ECO:0000256" key="4">
    <source>
        <dbReference type="PROSITE-ProRule" id="PRU00175"/>
    </source>
</evidence>
<feature type="transmembrane region" description="Helical" evidence="5">
    <location>
        <begin position="39"/>
        <end position="64"/>
    </location>
</feature>
<evidence type="ECO:0000256" key="3">
    <source>
        <dbReference type="ARBA" id="ARBA00022833"/>
    </source>
</evidence>
<dbReference type="GeneID" id="28741254"/>
<keyword evidence="1" id="KW-0479">Metal-binding</keyword>
<dbReference type="Pfam" id="PF13639">
    <property type="entry name" value="zf-RING_2"/>
    <property type="match status" value="1"/>
</dbReference>
<sequence>MRLAPVSEALRFIRPRLLDALLGTNRNLVMQAFSLPPQVFILCITIAATLWDALVIIVSILIGVDIFRDLLFPNPEVRQRGIAPFGRIQVVCASISVAYSMYRLSGWSAHQSAHIAQWILGFGDQPVSPAMELVFGHAPACVWSVIQIFLCYVVIRPGLDDEGRIEWLDHTLDLAQRQVAVHPMYAVAKHKNEVRTFSNVPAAEFWANAGNETCPICLADFEEGDRFWTLPCNHYLHESCAEEWWKQRLTCVKCTRTLEWRLAIKE</sequence>
<keyword evidence="3" id="KW-0862">Zinc</keyword>
<name>A0A0N1HB02_9EURO</name>
<dbReference type="Gene3D" id="3.30.40.10">
    <property type="entry name" value="Zinc/RING finger domain, C3HC4 (zinc finger)"/>
    <property type="match status" value="1"/>
</dbReference>